<feature type="domain" description="RRM" evidence="4">
    <location>
        <begin position="118"/>
        <end position="199"/>
    </location>
</feature>
<evidence type="ECO:0000256" key="1">
    <source>
        <dbReference type="ARBA" id="ARBA00022884"/>
    </source>
</evidence>
<protein>
    <recommendedName>
        <fullName evidence="4">RRM domain-containing protein</fullName>
    </recommendedName>
</protein>
<evidence type="ECO:0000313" key="5">
    <source>
        <dbReference type="EMBL" id="PGH08682.1"/>
    </source>
</evidence>
<feature type="region of interest" description="Disordered" evidence="3">
    <location>
        <begin position="197"/>
        <end position="221"/>
    </location>
</feature>
<dbReference type="InterPro" id="IPR012677">
    <property type="entry name" value="Nucleotide-bd_a/b_plait_sf"/>
</dbReference>
<reference evidence="5 6" key="1">
    <citation type="submission" date="2017-10" db="EMBL/GenBank/DDBJ databases">
        <title>Comparative genomics in systemic dimorphic fungi from Ajellomycetaceae.</title>
        <authorList>
            <person name="Munoz J.F."/>
            <person name="Mcewen J.G."/>
            <person name="Clay O.K."/>
            <person name="Cuomo C.A."/>
        </authorList>
    </citation>
    <scope>NUCLEOTIDE SEQUENCE [LARGE SCALE GENOMIC DNA]</scope>
    <source>
        <strain evidence="5 6">UAMH7299</strain>
    </source>
</reference>
<accession>A0A2B7XJ07</accession>
<feature type="compositionally biased region" description="Low complexity" evidence="3">
    <location>
        <begin position="54"/>
        <end position="72"/>
    </location>
</feature>
<dbReference type="SUPFAM" id="SSF54928">
    <property type="entry name" value="RNA-binding domain, RBD"/>
    <property type="match status" value="1"/>
</dbReference>
<evidence type="ECO:0000313" key="6">
    <source>
        <dbReference type="Proteomes" id="UP000224634"/>
    </source>
</evidence>
<sequence>MAEHVEQPQPEARTPAKPTPSRRWVNSPNWRVKRPDAEDSNPEDGNNNRRRFGHNNNNSNNQNNSPFRSPNNRTHRNQNASWARAQPTDPSTPTKSPFNNTIAEDSQSDFPSAFSEGRRLYVGNMPYMAKQKDVEDLFAGAENEYKIDRIDISIDPFTGRNPSYCFVDLATKEQSDRAMEQLNGKDMLGRPVKIKLGIPKSNRDPPFGRRDPASPGEDQPPRFIFERWERNDASSHWYDYTAQGRRLFVGGLPKMPDQPTIDYEIRKLFYGFKVEAISKAISPHHKRPQPGHQYFLFVDLASTEEADAAIKALAGVSAVWGQRVQINKARGNSHKPSERDRWESERTTRDSDDKNDNQDSKGGAAAVDRTSPPQRSRWGPPKGFEDEAAASNNHLARAESPP</sequence>
<gene>
    <name evidence="5" type="ORF">AJ80_07803</name>
</gene>
<feature type="region of interest" description="Disordered" evidence="3">
    <location>
        <begin position="1"/>
        <end position="112"/>
    </location>
</feature>
<evidence type="ECO:0000259" key="4">
    <source>
        <dbReference type="PROSITE" id="PS50102"/>
    </source>
</evidence>
<proteinExistence type="predicted"/>
<dbReference type="OrthoDB" id="272703at2759"/>
<dbReference type="GO" id="GO:0003729">
    <property type="term" value="F:mRNA binding"/>
    <property type="evidence" value="ECO:0007669"/>
    <property type="project" value="TreeGrafter"/>
</dbReference>
<dbReference type="InterPro" id="IPR050502">
    <property type="entry name" value="Euk_RNA-bind_prot"/>
</dbReference>
<feature type="compositionally biased region" description="Basic and acidic residues" evidence="3">
    <location>
        <begin position="201"/>
        <end position="212"/>
    </location>
</feature>
<name>A0A2B7XJ07_POLH7</name>
<feature type="domain" description="RRM" evidence="4">
    <location>
        <begin position="245"/>
        <end position="331"/>
    </location>
</feature>
<comment type="caution">
    <text evidence="5">The sequence shown here is derived from an EMBL/GenBank/DDBJ whole genome shotgun (WGS) entry which is preliminary data.</text>
</comment>
<organism evidence="5 6">
    <name type="scientific">Polytolypa hystricis (strain UAMH7299)</name>
    <dbReference type="NCBI Taxonomy" id="1447883"/>
    <lineage>
        <taxon>Eukaryota</taxon>
        <taxon>Fungi</taxon>
        <taxon>Dikarya</taxon>
        <taxon>Ascomycota</taxon>
        <taxon>Pezizomycotina</taxon>
        <taxon>Eurotiomycetes</taxon>
        <taxon>Eurotiomycetidae</taxon>
        <taxon>Onygenales</taxon>
        <taxon>Onygenales incertae sedis</taxon>
        <taxon>Polytolypa</taxon>
    </lineage>
</organism>
<keyword evidence="6" id="KW-1185">Reference proteome</keyword>
<dbReference type="InterPro" id="IPR000504">
    <property type="entry name" value="RRM_dom"/>
</dbReference>
<dbReference type="Proteomes" id="UP000224634">
    <property type="component" value="Unassembled WGS sequence"/>
</dbReference>
<dbReference type="AlphaFoldDB" id="A0A2B7XJ07"/>
<evidence type="ECO:0000256" key="2">
    <source>
        <dbReference type="PROSITE-ProRule" id="PRU00176"/>
    </source>
</evidence>
<feature type="compositionally biased region" description="Basic and acidic residues" evidence="3">
    <location>
        <begin position="335"/>
        <end position="359"/>
    </location>
</feature>
<feature type="compositionally biased region" description="Polar residues" evidence="3">
    <location>
        <begin position="88"/>
        <end position="110"/>
    </location>
</feature>
<dbReference type="PANTHER" id="PTHR48025">
    <property type="entry name" value="OS02G0815200 PROTEIN"/>
    <property type="match status" value="1"/>
</dbReference>
<dbReference type="Gene3D" id="3.30.70.330">
    <property type="match status" value="2"/>
</dbReference>
<dbReference type="Pfam" id="PF00076">
    <property type="entry name" value="RRM_1"/>
    <property type="match status" value="1"/>
</dbReference>
<feature type="region of interest" description="Disordered" evidence="3">
    <location>
        <begin position="327"/>
        <end position="402"/>
    </location>
</feature>
<dbReference type="CDD" id="cd00590">
    <property type="entry name" value="RRM_SF"/>
    <property type="match status" value="1"/>
</dbReference>
<dbReference type="PROSITE" id="PS50102">
    <property type="entry name" value="RRM"/>
    <property type="match status" value="2"/>
</dbReference>
<dbReference type="EMBL" id="PDNA01000158">
    <property type="protein sequence ID" value="PGH08682.1"/>
    <property type="molecule type" value="Genomic_DNA"/>
</dbReference>
<dbReference type="STRING" id="1447883.A0A2B7XJ07"/>
<dbReference type="PANTHER" id="PTHR48025:SF1">
    <property type="entry name" value="RRM DOMAIN-CONTAINING PROTEIN"/>
    <property type="match status" value="1"/>
</dbReference>
<dbReference type="SMART" id="SM00360">
    <property type="entry name" value="RRM"/>
    <property type="match status" value="2"/>
</dbReference>
<evidence type="ECO:0000256" key="3">
    <source>
        <dbReference type="SAM" id="MobiDB-lite"/>
    </source>
</evidence>
<keyword evidence="1 2" id="KW-0694">RNA-binding</keyword>
<dbReference type="InterPro" id="IPR035979">
    <property type="entry name" value="RBD_domain_sf"/>
</dbReference>